<protein>
    <submittedName>
        <fullName evidence="1">Uncharacterized protein</fullName>
    </submittedName>
</protein>
<dbReference type="EMBL" id="FORI01000007">
    <property type="protein sequence ID" value="SFI89150.1"/>
    <property type="molecule type" value="Genomic_DNA"/>
</dbReference>
<gene>
    <name evidence="1" type="ORF">SAMN04487775_107238</name>
</gene>
<dbReference type="RefSeq" id="WP_177206235.1">
    <property type="nucleotide sequence ID" value="NZ_FORI01000007.1"/>
</dbReference>
<sequence length="45" mass="5144">MPRLLTAIMNQGQSEEEVQEWLDYNIMGSINTNLPVFPIIMYSVG</sequence>
<evidence type="ECO:0000313" key="1">
    <source>
        <dbReference type="EMBL" id="SFI89150.1"/>
    </source>
</evidence>
<dbReference type="Proteomes" id="UP000182737">
    <property type="component" value="Unassembled WGS sequence"/>
</dbReference>
<evidence type="ECO:0000313" key="2">
    <source>
        <dbReference type="Proteomes" id="UP000182737"/>
    </source>
</evidence>
<organism evidence="1 2">
    <name type="scientific">Treponema bryantii</name>
    <dbReference type="NCBI Taxonomy" id="163"/>
    <lineage>
        <taxon>Bacteria</taxon>
        <taxon>Pseudomonadati</taxon>
        <taxon>Spirochaetota</taxon>
        <taxon>Spirochaetia</taxon>
        <taxon>Spirochaetales</taxon>
        <taxon>Treponemataceae</taxon>
        <taxon>Treponema</taxon>
    </lineage>
</organism>
<accession>A0A1I3LX76</accession>
<reference evidence="2" key="1">
    <citation type="submission" date="2016-10" db="EMBL/GenBank/DDBJ databases">
        <authorList>
            <person name="Varghese N."/>
            <person name="Submissions S."/>
        </authorList>
    </citation>
    <scope>NUCLEOTIDE SEQUENCE [LARGE SCALE GENOMIC DNA]</scope>
    <source>
        <strain evidence="2">XBD1002</strain>
    </source>
</reference>
<dbReference type="AlphaFoldDB" id="A0A1I3LX76"/>
<proteinExistence type="predicted"/>
<keyword evidence="2" id="KW-1185">Reference proteome</keyword>
<name>A0A1I3LX76_9SPIR</name>